<reference evidence="2 3" key="1">
    <citation type="submission" date="2019-05" db="EMBL/GenBank/DDBJ databases">
        <authorList>
            <person name="Chen C."/>
        </authorList>
    </citation>
    <scope>NUCLEOTIDE SEQUENCE [LARGE SCALE GENOMIC DNA]</scope>
    <source>
        <strain evidence="2 3">HB172198</strain>
    </source>
</reference>
<evidence type="ECO:0000313" key="3">
    <source>
        <dbReference type="Proteomes" id="UP000300879"/>
    </source>
</evidence>
<protein>
    <submittedName>
        <fullName evidence="2">Acyl carrier family protein</fullName>
    </submittedName>
</protein>
<dbReference type="KEGG" id="palo:E6C60_0393"/>
<evidence type="ECO:0000313" key="2">
    <source>
        <dbReference type="EMBL" id="QCT01116.1"/>
    </source>
</evidence>
<dbReference type="EMBL" id="CP040396">
    <property type="protein sequence ID" value="QCT01116.1"/>
    <property type="molecule type" value="Genomic_DNA"/>
</dbReference>
<dbReference type="Pfam" id="PF00550">
    <property type="entry name" value="PP-binding"/>
    <property type="match status" value="1"/>
</dbReference>
<dbReference type="InterPro" id="IPR009081">
    <property type="entry name" value="PP-bd_ACP"/>
</dbReference>
<feature type="domain" description="Carrier" evidence="1">
    <location>
        <begin position="20"/>
        <end position="63"/>
    </location>
</feature>
<evidence type="ECO:0000259" key="1">
    <source>
        <dbReference type="Pfam" id="PF00550"/>
    </source>
</evidence>
<name>A0A4P8XFG1_9BACL</name>
<dbReference type="Proteomes" id="UP000300879">
    <property type="component" value="Chromosome"/>
</dbReference>
<dbReference type="Gene3D" id="1.10.1200.10">
    <property type="entry name" value="ACP-like"/>
    <property type="match status" value="1"/>
</dbReference>
<organism evidence="2 3">
    <name type="scientific">Paenibacillus algicola</name>
    <dbReference type="NCBI Taxonomy" id="2565926"/>
    <lineage>
        <taxon>Bacteria</taxon>
        <taxon>Bacillati</taxon>
        <taxon>Bacillota</taxon>
        <taxon>Bacilli</taxon>
        <taxon>Bacillales</taxon>
        <taxon>Paenibacillaceae</taxon>
        <taxon>Paenibacillus</taxon>
    </lineage>
</organism>
<dbReference type="SUPFAM" id="SSF47336">
    <property type="entry name" value="ACP-like"/>
    <property type="match status" value="1"/>
</dbReference>
<gene>
    <name evidence="2" type="ORF">E6C60_0393</name>
</gene>
<dbReference type="InterPro" id="IPR036736">
    <property type="entry name" value="ACP-like_sf"/>
</dbReference>
<proteinExistence type="predicted"/>
<keyword evidence="3" id="KW-1185">Reference proteome</keyword>
<accession>A0A4P8XFG1</accession>
<dbReference type="AlphaFoldDB" id="A0A4P8XFG1"/>
<sequence>MQKEEFKQQFLTFLQSINLDQEVREIDDTTNLLEAGYIDSLNMVEMIIYLEEMTGEEIAIENYQLRNFYTIEGIYHIFIANKVTVGGISDGYHDERF</sequence>